<feature type="compositionally biased region" description="Polar residues" evidence="8">
    <location>
        <begin position="1"/>
        <end position="19"/>
    </location>
</feature>
<dbReference type="Gene3D" id="1.10.3720.10">
    <property type="entry name" value="MetI-like"/>
    <property type="match status" value="1"/>
</dbReference>
<organism evidence="10 11">
    <name type="scientific">Microlunatus elymi</name>
    <dbReference type="NCBI Taxonomy" id="2596828"/>
    <lineage>
        <taxon>Bacteria</taxon>
        <taxon>Bacillati</taxon>
        <taxon>Actinomycetota</taxon>
        <taxon>Actinomycetes</taxon>
        <taxon>Propionibacteriales</taxon>
        <taxon>Propionibacteriaceae</taxon>
        <taxon>Microlunatus</taxon>
    </lineage>
</organism>
<evidence type="ECO:0000256" key="1">
    <source>
        <dbReference type="ARBA" id="ARBA00004651"/>
    </source>
</evidence>
<evidence type="ECO:0000256" key="6">
    <source>
        <dbReference type="ARBA" id="ARBA00023136"/>
    </source>
</evidence>
<comment type="subcellular location">
    <subcellularLocation>
        <location evidence="1 7">Cell membrane</location>
        <topology evidence="1 7">Multi-pass membrane protein</topology>
    </subcellularLocation>
</comment>
<keyword evidence="3" id="KW-1003">Cell membrane</keyword>
<dbReference type="EMBL" id="CP041692">
    <property type="protein sequence ID" value="QDP97564.1"/>
    <property type="molecule type" value="Genomic_DNA"/>
</dbReference>
<feature type="transmembrane region" description="Helical" evidence="7">
    <location>
        <begin position="104"/>
        <end position="132"/>
    </location>
</feature>
<keyword evidence="2 7" id="KW-0813">Transport</keyword>
<evidence type="ECO:0000259" key="9">
    <source>
        <dbReference type="PROSITE" id="PS50928"/>
    </source>
</evidence>
<dbReference type="GO" id="GO:0005886">
    <property type="term" value="C:plasma membrane"/>
    <property type="evidence" value="ECO:0007669"/>
    <property type="project" value="UniProtKB-SubCell"/>
</dbReference>
<dbReference type="OrthoDB" id="9810086at2"/>
<dbReference type="AlphaFoldDB" id="A0A516Q2A6"/>
<comment type="similarity">
    <text evidence="7">Belongs to the binding-protein-dependent transport system permease family.</text>
</comment>
<feature type="transmembrane region" description="Helical" evidence="7">
    <location>
        <begin position="175"/>
        <end position="196"/>
    </location>
</feature>
<name>A0A516Q2A6_9ACTN</name>
<dbReference type="PANTHER" id="PTHR43744">
    <property type="entry name" value="ABC TRANSPORTER PERMEASE PROTEIN MG189-RELATED-RELATED"/>
    <property type="match status" value="1"/>
</dbReference>
<feature type="transmembrane region" description="Helical" evidence="7">
    <location>
        <begin position="217"/>
        <end position="242"/>
    </location>
</feature>
<accession>A0A516Q2A6</accession>
<evidence type="ECO:0000313" key="11">
    <source>
        <dbReference type="Proteomes" id="UP000319263"/>
    </source>
</evidence>
<keyword evidence="5 7" id="KW-1133">Transmembrane helix</keyword>
<dbReference type="KEGG" id="mik:FOE78_18055"/>
<keyword evidence="6 7" id="KW-0472">Membrane</keyword>
<proteinExistence type="inferred from homology"/>
<feature type="domain" description="ABC transmembrane type-1" evidence="9">
    <location>
        <begin position="109"/>
        <end position="310"/>
    </location>
</feature>
<dbReference type="SUPFAM" id="SSF161098">
    <property type="entry name" value="MetI-like"/>
    <property type="match status" value="1"/>
</dbReference>
<evidence type="ECO:0000256" key="5">
    <source>
        <dbReference type="ARBA" id="ARBA00022989"/>
    </source>
</evidence>
<dbReference type="RefSeq" id="WP_143987522.1">
    <property type="nucleotide sequence ID" value="NZ_CP041692.1"/>
</dbReference>
<evidence type="ECO:0000256" key="2">
    <source>
        <dbReference type="ARBA" id="ARBA00022448"/>
    </source>
</evidence>
<dbReference type="Pfam" id="PF00528">
    <property type="entry name" value="BPD_transp_1"/>
    <property type="match status" value="1"/>
</dbReference>
<evidence type="ECO:0000256" key="7">
    <source>
        <dbReference type="RuleBase" id="RU363032"/>
    </source>
</evidence>
<keyword evidence="11" id="KW-1185">Reference proteome</keyword>
<dbReference type="CDD" id="cd06261">
    <property type="entry name" value="TM_PBP2"/>
    <property type="match status" value="1"/>
</dbReference>
<evidence type="ECO:0000256" key="4">
    <source>
        <dbReference type="ARBA" id="ARBA00022692"/>
    </source>
</evidence>
<keyword evidence="4 7" id="KW-0812">Transmembrane</keyword>
<feature type="transmembrane region" description="Helical" evidence="7">
    <location>
        <begin position="291"/>
        <end position="310"/>
    </location>
</feature>
<dbReference type="GO" id="GO:0055085">
    <property type="term" value="P:transmembrane transport"/>
    <property type="evidence" value="ECO:0007669"/>
    <property type="project" value="InterPro"/>
</dbReference>
<feature type="region of interest" description="Disordered" evidence="8">
    <location>
        <begin position="1"/>
        <end position="27"/>
    </location>
</feature>
<gene>
    <name evidence="10" type="ORF">FOE78_18055</name>
</gene>
<dbReference type="Proteomes" id="UP000319263">
    <property type="component" value="Chromosome"/>
</dbReference>
<dbReference type="InterPro" id="IPR035906">
    <property type="entry name" value="MetI-like_sf"/>
</dbReference>
<sequence>MTTSDPAPRSARTTETSTGLAIGDQRKPQQKIKSRRIRRSVSGTIFDSLNYLILIGLALITVLPFLYVIAGSFAGEAEITSRPFFIWPHKFVMSSYNYIFSTNAFLRSLIVTIGVTVVGTAVQVAMTFLMAYPLSRRELPGRNLILNLIIFTMVFGGGMIPTFLIVKALGLLDNYAALFLPAAINAFYLVIAKNFFQELPEELQEAARIDGCTELGVFTRIVLPLSKPILATFALFYAVGIWNDFMSPLLYISSPSKWTLQMFVRQVTVSADVANVTGQVDPDWVPPAQGIKFATVVIATVPILLFYPFLQKHFAKGVLIGSVKG</sequence>
<evidence type="ECO:0000256" key="3">
    <source>
        <dbReference type="ARBA" id="ARBA00022475"/>
    </source>
</evidence>
<reference evidence="10 11" key="1">
    <citation type="submission" date="2019-07" db="EMBL/GenBank/DDBJ databases">
        <title>Microlunatus dokdonensis sp. nov. isolated from the rhizospheric soil of the wild plant Elymus tsukushiensis.</title>
        <authorList>
            <person name="Ghim S.-Y."/>
            <person name="Hwang Y.-J."/>
            <person name="Son J.-S."/>
            <person name="Shin J.-H."/>
        </authorList>
    </citation>
    <scope>NUCLEOTIDE SEQUENCE [LARGE SCALE GENOMIC DNA]</scope>
    <source>
        <strain evidence="10 11">KUDC0627</strain>
    </source>
</reference>
<evidence type="ECO:0000256" key="8">
    <source>
        <dbReference type="SAM" id="MobiDB-lite"/>
    </source>
</evidence>
<feature type="transmembrane region" description="Helical" evidence="7">
    <location>
        <begin position="144"/>
        <end position="169"/>
    </location>
</feature>
<dbReference type="PROSITE" id="PS50928">
    <property type="entry name" value="ABC_TM1"/>
    <property type="match status" value="1"/>
</dbReference>
<dbReference type="PANTHER" id="PTHR43744:SF9">
    <property type="entry name" value="POLYGALACTURONAN_RHAMNOGALACTURONAN TRANSPORT SYSTEM PERMEASE PROTEIN YTCP"/>
    <property type="match status" value="1"/>
</dbReference>
<feature type="transmembrane region" description="Helical" evidence="7">
    <location>
        <begin position="49"/>
        <end position="70"/>
    </location>
</feature>
<dbReference type="InterPro" id="IPR000515">
    <property type="entry name" value="MetI-like"/>
</dbReference>
<evidence type="ECO:0000313" key="10">
    <source>
        <dbReference type="EMBL" id="QDP97564.1"/>
    </source>
</evidence>
<protein>
    <submittedName>
        <fullName evidence="10">Carbohydrate ABC transporter permease</fullName>
    </submittedName>
</protein>